<evidence type="ECO:0000313" key="3">
    <source>
        <dbReference type="Proteomes" id="UP001157961"/>
    </source>
</evidence>
<sequence>MVRWGLGGAVLAAVLGFGFVSGGSADRAARSCGDAQGTLRVMTYNIRTGLGTKNPGKNPLHQLFDKHDVGPIVAAITAADPDVVALQEVLGWGQTERIARALNMDSTFAFHPSPLPWWGNAVISKCPITNTKRVVTSRGKGNGKAMPVAYLDVGGRDVLATSVHRDRDDNTGIQIQKMMAPLAQQNAPVLFMGDFNFKPKDKRYAVVSQAFDDSALMAQSGADYVLGRGTYPVIAGTKKHRRIDYVFLSSGDFTVSDVRVIEGDHAEASDHLGYIADVVLTSGAD</sequence>
<keyword evidence="2" id="KW-0378">Hydrolase</keyword>
<dbReference type="Pfam" id="PF03372">
    <property type="entry name" value="Exo_endo_phos"/>
    <property type="match status" value="1"/>
</dbReference>
<accession>A0ABY1NX84</accession>
<keyword evidence="2" id="KW-0540">Nuclease</keyword>
<evidence type="ECO:0000259" key="1">
    <source>
        <dbReference type="Pfam" id="PF03372"/>
    </source>
</evidence>
<feature type="domain" description="Endonuclease/exonuclease/phosphatase" evidence="1">
    <location>
        <begin position="42"/>
        <end position="271"/>
    </location>
</feature>
<dbReference type="InterPro" id="IPR051916">
    <property type="entry name" value="GPI-anchor_lipid_remodeler"/>
</dbReference>
<dbReference type="EMBL" id="FXTY01000003">
    <property type="protein sequence ID" value="SMP20427.1"/>
    <property type="molecule type" value="Genomic_DNA"/>
</dbReference>
<protein>
    <submittedName>
        <fullName evidence="2">Metal-dependent hydrolase, endonuclease/exonuclease/phosphatase family</fullName>
    </submittedName>
</protein>
<dbReference type="GO" id="GO:0016787">
    <property type="term" value="F:hydrolase activity"/>
    <property type="evidence" value="ECO:0007669"/>
    <property type="project" value="UniProtKB-KW"/>
</dbReference>
<dbReference type="PANTHER" id="PTHR14859:SF1">
    <property type="entry name" value="PGAP2-INTERACTING PROTEIN"/>
    <property type="match status" value="1"/>
</dbReference>
<keyword evidence="3" id="KW-1185">Reference proteome</keyword>
<evidence type="ECO:0000313" key="2">
    <source>
        <dbReference type="EMBL" id="SMP20427.1"/>
    </source>
</evidence>
<dbReference type="Proteomes" id="UP001157961">
    <property type="component" value="Unassembled WGS sequence"/>
</dbReference>
<reference evidence="2 3" key="1">
    <citation type="submission" date="2017-05" db="EMBL/GenBank/DDBJ databases">
        <authorList>
            <person name="Varghese N."/>
            <person name="Submissions S."/>
        </authorList>
    </citation>
    <scope>NUCLEOTIDE SEQUENCE [LARGE SCALE GENOMIC DNA]</scope>
    <source>
        <strain evidence="2 3">DSM 29734</strain>
    </source>
</reference>
<keyword evidence="2" id="KW-0255">Endonuclease</keyword>
<proteinExistence type="predicted"/>
<dbReference type="InterPro" id="IPR005135">
    <property type="entry name" value="Endo/exonuclease/phosphatase"/>
</dbReference>
<dbReference type="InterPro" id="IPR036691">
    <property type="entry name" value="Endo/exonu/phosph_ase_sf"/>
</dbReference>
<comment type="caution">
    <text evidence="2">The sequence shown here is derived from an EMBL/GenBank/DDBJ whole genome shotgun (WGS) entry which is preliminary data.</text>
</comment>
<dbReference type="Gene3D" id="3.60.10.10">
    <property type="entry name" value="Endonuclease/exonuclease/phosphatase"/>
    <property type="match status" value="1"/>
</dbReference>
<name>A0ABY1NX84_9RHOB</name>
<dbReference type="PANTHER" id="PTHR14859">
    <property type="entry name" value="CALCOFLUOR WHITE HYPERSENSITIVE PROTEIN PRECURSOR"/>
    <property type="match status" value="1"/>
</dbReference>
<organism evidence="2 3">
    <name type="scientific">Shimia sagamensis</name>
    <dbReference type="NCBI Taxonomy" id="1566352"/>
    <lineage>
        <taxon>Bacteria</taxon>
        <taxon>Pseudomonadati</taxon>
        <taxon>Pseudomonadota</taxon>
        <taxon>Alphaproteobacteria</taxon>
        <taxon>Rhodobacterales</taxon>
        <taxon>Roseobacteraceae</taxon>
    </lineage>
</organism>
<dbReference type="RefSeq" id="WP_283425941.1">
    <property type="nucleotide sequence ID" value="NZ_FXTY01000003.1"/>
</dbReference>
<gene>
    <name evidence="2" type="ORF">SAMN06265373_103519</name>
</gene>
<dbReference type="SUPFAM" id="SSF56219">
    <property type="entry name" value="DNase I-like"/>
    <property type="match status" value="1"/>
</dbReference>
<dbReference type="GO" id="GO:0004519">
    <property type="term" value="F:endonuclease activity"/>
    <property type="evidence" value="ECO:0007669"/>
    <property type="project" value="UniProtKB-KW"/>
</dbReference>